<comment type="subcellular location">
    <subcellularLocation>
        <location evidence="1">Cell membrane</location>
        <topology evidence="1">Multi-pass membrane protein</topology>
    </subcellularLocation>
</comment>
<comment type="similarity">
    <text evidence="2">Belongs to the ABC-4 integral membrane protein family. LolC/E subfamily.</text>
</comment>
<evidence type="ECO:0000313" key="9">
    <source>
        <dbReference type="EMBL" id="MBE1556169.1"/>
    </source>
</evidence>
<dbReference type="AlphaFoldDB" id="A0A927R7N5"/>
<dbReference type="EMBL" id="JADBEL010000022">
    <property type="protein sequence ID" value="MBE1556169.1"/>
    <property type="molecule type" value="Genomic_DNA"/>
</dbReference>
<evidence type="ECO:0000256" key="6">
    <source>
        <dbReference type="ARBA" id="ARBA00023136"/>
    </source>
</evidence>
<dbReference type="GO" id="GO:0044874">
    <property type="term" value="P:lipoprotein localization to outer membrane"/>
    <property type="evidence" value="ECO:0007669"/>
    <property type="project" value="TreeGrafter"/>
</dbReference>
<evidence type="ECO:0000256" key="7">
    <source>
        <dbReference type="SAM" id="Phobius"/>
    </source>
</evidence>
<keyword evidence="3" id="KW-1003">Cell membrane</keyword>
<dbReference type="Pfam" id="PF02687">
    <property type="entry name" value="FtsX"/>
    <property type="match status" value="2"/>
</dbReference>
<evidence type="ECO:0000256" key="1">
    <source>
        <dbReference type="ARBA" id="ARBA00004651"/>
    </source>
</evidence>
<protein>
    <submittedName>
        <fullName evidence="9">ABC-type antimicrobial peptide transport system permease subunit</fullName>
    </submittedName>
</protein>
<proteinExistence type="inferred from homology"/>
<feature type="transmembrane region" description="Helical" evidence="7">
    <location>
        <begin position="534"/>
        <end position="558"/>
    </location>
</feature>
<organism evidence="9 10">
    <name type="scientific">Sporosarcina limicola</name>
    <dbReference type="NCBI Taxonomy" id="34101"/>
    <lineage>
        <taxon>Bacteria</taxon>
        <taxon>Bacillati</taxon>
        <taxon>Bacillota</taxon>
        <taxon>Bacilli</taxon>
        <taxon>Bacillales</taxon>
        <taxon>Caryophanaceae</taxon>
        <taxon>Sporosarcina</taxon>
    </lineage>
</organism>
<evidence type="ECO:0000259" key="8">
    <source>
        <dbReference type="Pfam" id="PF02687"/>
    </source>
</evidence>
<evidence type="ECO:0000256" key="3">
    <source>
        <dbReference type="ARBA" id="ARBA00022475"/>
    </source>
</evidence>
<name>A0A927R7N5_9BACL</name>
<feature type="transmembrane region" description="Helical" evidence="7">
    <location>
        <begin position="48"/>
        <end position="74"/>
    </location>
</feature>
<feature type="transmembrane region" description="Helical" evidence="7">
    <location>
        <begin position="501"/>
        <end position="522"/>
    </location>
</feature>
<keyword evidence="5 7" id="KW-1133">Transmembrane helix</keyword>
<feature type="transmembrane region" description="Helical" evidence="7">
    <location>
        <begin position="94"/>
        <end position="114"/>
    </location>
</feature>
<feature type="transmembrane region" description="Helical" evidence="7">
    <location>
        <begin position="169"/>
        <end position="189"/>
    </location>
</feature>
<gene>
    <name evidence="9" type="ORF">H4683_003290</name>
</gene>
<feature type="domain" description="ABC3 transporter permease C-terminal" evidence="8">
    <location>
        <begin position="2"/>
        <end position="123"/>
    </location>
</feature>
<comment type="caution">
    <text evidence="9">The sequence shown here is derived from an EMBL/GenBank/DDBJ whole genome shotgun (WGS) entry which is preliminary data.</text>
</comment>
<keyword evidence="4 7" id="KW-0812">Transmembrane</keyword>
<accession>A0A927R7N5</accession>
<evidence type="ECO:0000256" key="2">
    <source>
        <dbReference type="ARBA" id="ARBA00005236"/>
    </source>
</evidence>
<dbReference type="InterPro" id="IPR003838">
    <property type="entry name" value="ABC3_permease_C"/>
</dbReference>
<feature type="transmembrane region" description="Helical" evidence="7">
    <location>
        <begin position="441"/>
        <end position="465"/>
    </location>
</feature>
<dbReference type="PANTHER" id="PTHR30489:SF0">
    <property type="entry name" value="LIPOPROTEIN-RELEASING SYSTEM TRANSMEMBRANE PROTEIN LOLE"/>
    <property type="match status" value="1"/>
</dbReference>
<evidence type="ECO:0000313" key="10">
    <source>
        <dbReference type="Proteomes" id="UP000658225"/>
    </source>
</evidence>
<feature type="domain" description="ABC3 transporter permease C-terminal" evidence="8">
    <location>
        <begin position="452"/>
        <end position="567"/>
    </location>
</feature>
<reference evidence="9" key="1">
    <citation type="submission" date="2020-10" db="EMBL/GenBank/DDBJ databases">
        <title>Genomic Encyclopedia of Type Strains, Phase IV (KMG-IV): sequencing the most valuable type-strain genomes for metagenomic binning, comparative biology and taxonomic classification.</title>
        <authorList>
            <person name="Goeker M."/>
        </authorList>
    </citation>
    <scope>NUCLEOTIDE SEQUENCE</scope>
    <source>
        <strain evidence="9">DSM 13886</strain>
    </source>
</reference>
<dbReference type="GO" id="GO:0098797">
    <property type="term" value="C:plasma membrane protein complex"/>
    <property type="evidence" value="ECO:0007669"/>
    <property type="project" value="TreeGrafter"/>
</dbReference>
<evidence type="ECO:0000256" key="5">
    <source>
        <dbReference type="ARBA" id="ARBA00022989"/>
    </source>
</evidence>
<dbReference type="PANTHER" id="PTHR30489">
    <property type="entry name" value="LIPOPROTEIN-RELEASING SYSTEM TRANSMEMBRANE PROTEIN LOLE"/>
    <property type="match status" value="1"/>
</dbReference>
<keyword evidence="10" id="KW-1185">Reference proteome</keyword>
<sequence length="577" mass="64246">MAIIIMGSVSLIYNAFAISVSERSRHLGMLSSVGATNRQKKKSVFFEGAVIGLISIPIGIICGLAGMGITFYFINSIIQDALGIAEKLTAIVTPFSILIACAVSVLTIFISTYIPAKRASKISAIDAIRQTADVKLTRKVVKTSKMVRKLFGIEAEIGLKNLKRNRRRYQATVFSLVISIVLFLSVVFVTDNLKKALGLSQDGVNYDIQVLLQGEDTRKDEQLIKSIGSLEGVTEYNVVKEMGLSSFISEASIADELRNRAKVDKDMLKNGKLPYDIIIHSLNEENLKAYAKEVGANFEQLTNPKKVSAIVIDTVPYQDMETGKFVETKAIHTKVGHSLDLHYEDGETEEETYVDKVEIAALTDQLPMGVRLDGELAMLDIIVSEQVMEQLISKKDNARVRSKLLLKSTNPLKTQQEIEELKEVGIYVHNVYQTRKRDEQMIVLMSVFIYGFILLITAISIANIFNTISTSISLRKREFAMLKSVGMTPTGFNKMINYESIFYGIKSLLYGLPISIIVMYLIHRSMMNSFDYAFVLPWLIIGYVIAAVFVIVGAAMLYSSSKVKKETIIDALKQESI</sequence>
<dbReference type="Proteomes" id="UP000658225">
    <property type="component" value="Unassembled WGS sequence"/>
</dbReference>
<keyword evidence="6 7" id="KW-0472">Membrane</keyword>
<dbReference type="InterPro" id="IPR051447">
    <property type="entry name" value="Lipoprotein-release_system"/>
</dbReference>
<evidence type="ECO:0000256" key="4">
    <source>
        <dbReference type="ARBA" id="ARBA00022692"/>
    </source>
</evidence>